<dbReference type="Pfam" id="PF00015">
    <property type="entry name" value="MCPsignal"/>
    <property type="match status" value="1"/>
</dbReference>
<dbReference type="SUPFAM" id="SSF58104">
    <property type="entry name" value="Methyl-accepting chemotaxis protein (MCP) signaling domain"/>
    <property type="match status" value="1"/>
</dbReference>
<dbReference type="AlphaFoldDB" id="A0A5K7YKT6"/>
<dbReference type="PANTHER" id="PTHR32089">
    <property type="entry name" value="METHYL-ACCEPTING CHEMOTAXIS PROTEIN MCPB"/>
    <property type="match status" value="1"/>
</dbReference>
<dbReference type="Pfam" id="PF00672">
    <property type="entry name" value="HAMP"/>
    <property type="match status" value="1"/>
</dbReference>
<feature type="domain" description="T-SNARE coiled-coil homology" evidence="9">
    <location>
        <begin position="472"/>
        <end position="534"/>
    </location>
</feature>
<evidence type="ECO:0000256" key="7">
    <source>
        <dbReference type="SAM" id="Phobius"/>
    </source>
</evidence>
<dbReference type="CDD" id="cd06225">
    <property type="entry name" value="HAMP"/>
    <property type="match status" value="1"/>
</dbReference>
<dbReference type="InterPro" id="IPR004089">
    <property type="entry name" value="MCPsignal_dom"/>
</dbReference>
<dbReference type="GO" id="GO:0007165">
    <property type="term" value="P:signal transduction"/>
    <property type="evidence" value="ECO:0007669"/>
    <property type="project" value="UniProtKB-KW"/>
</dbReference>
<comment type="subcellular location">
    <subcellularLocation>
        <location evidence="1">Cell inner membrane</location>
        <topology evidence="1">Multi-pass membrane protein</topology>
    </subcellularLocation>
</comment>
<evidence type="ECO:0000313" key="11">
    <source>
        <dbReference type="EMBL" id="BBO69015.1"/>
    </source>
</evidence>
<dbReference type="Gene3D" id="1.10.287.950">
    <property type="entry name" value="Methyl-accepting chemotaxis protein"/>
    <property type="match status" value="1"/>
</dbReference>
<evidence type="ECO:0000256" key="6">
    <source>
        <dbReference type="SAM" id="MobiDB-lite"/>
    </source>
</evidence>
<dbReference type="EMBL" id="AP021874">
    <property type="protein sequence ID" value="BBO69015.1"/>
    <property type="molecule type" value="Genomic_DNA"/>
</dbReference>
<feature type="domain" description="Methyl-accepting transducer" evidence="8">
    <location>
        <begin position="313"/>
        <end position="549"/>
    </location>
</feature>
<sequence length="585" mass="62677">MKWNTSRLNLKIMLRIIVPLVCIFAGFIFLINFMLQRQINHLFTAQVIPLFTTELEMMKTGVDKTLAAQLEASRNNLQESYTRQMLNYAIALGEASLPLVEAFDFDAIHTLVEKGLSQNADIGLIRVTTEKGSDDSIQAGEMPEAPITVSKEMSSSYGYVKVELFVRKEPLLEMIEQAETRMAAIGQQVQAAEKSIAASIADRSQGLIDALLKSLNTRLAVSFAGILFVLVAGLLMFLNRAVVKPLKKVAAGLKDIAEGDGDLTARLALKSDDEIGELAKWFNIFIENLQAIISGIAENTVTLGNASTDLAGVSRQMTTGTRQVSEKTNSTSSSAQQVNTTMTTIASTTEQASANISRVAASAEQLAGSIQEIARHSEKANTMTGTAVTLVKSSSERVDGLGKAAQEISTVTETITDISEQTNLLALNATIEAARAGEAGKGFAVVANEIKELARQTADATGEIRNRIEGIQDSISGTIGDIEKVPEVINEINALVTTIATAVEEQSVTTKEIASNVAHASRAVEDVNQNVLQCASVTGEMSTEIFDVNQATGEIADSSTRVDASAESLGELAQHLKSTVMKFKI</sequence>
<dbReference type="InterPro" id="IPR003660">
    <property type="entry name" value="HAMP_dom"/>
</dbReference>
<reference evidence="11 12" key="1">
    <citation type="submission" date="2019-11" db="EMBL/GenBank/DDBJ databases">
        <title>Comparative genomics of hydrocarbon-degrading Desulfosarcina strains.</title>
        <authorList>
            <person name="Watanabe M."/>
            <person name="Kojima H."/>
            <person name="Fukui M."/>
        </authorList>
    </citation>
    <scope>NUCLEOTIDE SEQUENCE [LARGE SCALE GENOMIC DNA]</scope>
    <source>
        <strain evidence="11 12">PL12</strain>
    </source>
</reference>
<keyword evidence="2" id="KW-1003">Cell membrane</keyword>
<keyword evidence="7" id="KW-0472">Membrane</keyword>
<evidence type="ECO:0000259" key="9">
    <source>
        <dbReference type="PROSITE" id="PS50192"/>
    </source>
</evidence>
<feature type="region of interest" description="Disordered" evidence="6">
    <location>
        <begin position="316"/>
        <end position="338"/>
    </location>
</feature>
<organism evidence="11 12">
    <name type="scientific">Desulfosarcina alkanivorans</name>
    <dbReference type="NCBI Taxonomy" id="571177"/>
    <lineage>
        <taxon>Bacteria</taxon>
        <taxon>Pseudomonadati</taxon>
        <taxon>Thermodesulfobacteriota</taxon>
        <taxon>Desulfobacteria</taxon>
        <taxon>Desulfobacterales</taxon>
        <taxon>Desulfosarcinaceae</taxon>
        <taxon>Desulfosarcina</taxon>
    </lineage>
</organism>
<dbReference type="PROSITE" id="PS50192">
    <property type="entry name" value="T_SNARE"/>
    <property type="match status" value="1"/>
</dbReference>
<dbReference type="Proteomes" id="UP000427906">
    <property type="component" value="Chromosome"/>
</dbReference>
<feature type="transmembrane region" description="Helical" evidence="7">
    <location>
        <begin position="219"/>
        <end position="238"/>
    </location>
</feature>
<dbReference type="PROSITE" id="PS50111">
    <property type="entry name" value="CHEMOTAXIS_TRANSDUC_2"/>
    <property type="match status" value="1"/>
</dbReference>
<dbReference type="PROSITE" id="PS50885">
    <property type="entry name" value="HAMP"/>
    <property type="match status" value="1"/>
</dbReference>
<proteinExistence type="inferred from homology"/>
<dbReference type="InterPro" id="IPR000727">
    <property type="entry name" value="T_SNARE_dom"/>
</dbReference>
<keyword evidence="2" id="KW-0997">Cell inner membrane</keyword>
<evidence type="ECO:0008006" key="13">
    <source>
        <dbReference type="Google" id="ProtNLM"/>
    </source>
</evidence>
<evidence type="ECO:0000256" key="1">
    <source>
        <dbReference type="ARBA" id="ARBA00004429"/>
    </source>
</evidence>
<evidence type="ECO:0000256" key="4">
    <source>
        <dbReference type="ARBA" id="ARBA00029447"/>
    </source>
</evidence>
<evidence type="ECO:0000256" key="5">
    <source>
        <dbReference type="PROSITE-ProRule" id="PRU00284"/>
    </source>
</evidence>
<dbReference type="PANTHER" id="PTHR32089:SF112">
    <property type="entry name" value="LYSOZYME-LIKE PROTEIN-RELATED"/>
    <property type="match status" value="1"/>
</dbReference>
<feature type="domain" description="HAMP" evidence="10">
    <location>
        <begin position="240"/>
        <end position="294"/>
    </location>
</feature>
<keyword evidence="12" id="KW-1185">Reference proteome</keyword>
<protein>
    <recommendedName>
        <fullName evidence="13">Methyl-accepting chemotaxis protein</fullName>
    </recommendedName>
</protein>
<keyword evidence="3 5" id="KW-0807">Transducer</keyword>
<evidence type="ECO:0000256" key="2">
    <source>
        <dbReference type="ARBA" id="ARBA00022519"/>
    </source>
</evidence>
<evidence type="ECO:0000259" key="10">
    <source>
        <dbReference type="PROSITE" id="PS50885"/>
    </source>
</evidence>
<dbReference type="GO" id="GO:0005886">
    <property type="term" value="C:plasma membrane"/>
    <property type="evidence" value="ECO:0007669"/>
    <property type="project" value="UniProtKB-SubCell"/>
</dbReference>
<evidence type="ECO:0000313" key="12">
    <source>
        <dbReference type="Proteomes" id="UP000427906"/>
    </source>
</evidence>
<gene>
    <name evidence="11" type="ORF">DSCA_29450</name>
</gene>
<dbReference type="SMART" id="SM00304">
    <property type="entry name" value="HAMP"/>
    <property type="match status" value="1"/>
</dbReference>
<evidence type="ECO:0000256" key="3">
    <source>
        <dbReference type="ARBA" id="ARBA00023224"/>
    </source>
</evidence>
<dbReference type="KEGG" id="dalk:DSCA_29450"/>
<keyword evidence="7" id="KW-0812">Transmembrane</keyword>
<name>A0A5K7YKT6_9BACT</name>
<evidence type="ECO:0000259" key="8">
    <source>
        <dbReference type="PROSITE" id="PS50111"/>
    </source>
</evidence>
<dbReference type="RefSeq" id="WP_167527783.1">
    <property type="nucleotide sequence ID" value="NZ_AP021874.1"/>
</dbReference>
<accession>A0A5K7YKT6</accession>
<dbReference type="SMART" id="SM00283">
    <property type="entry name" value="MA"/>
    <property type="match status" value="1"/>
</dbReference>
<comment type="similarity">
    <text evidence="4">Belongs to the methyl-accepting chemotaxis (MCP) protein family.</text>
</comment>
<dbReference type="Gene3D" id="1.10.8.500">
    <property type="entry name" value="HAMP domain in histidine kinase"/>
    <property type="match status" value="1"/>
</dbReference>
<keyword evidence="7" id="KW-1133">Transmembrane helix</keyword>
<feature type="transmembrane region" description="Helical" evidence="7">
    <location>
        <begin position="12"/>
        <end position="35"/>
    </location>
</feature>